<protein>
    <submittedName>
        <fullName evidence="1">Putative adenine nucleotide alpha hydrolase (AANH) superfamily ATPase</fullName>
    </submittedName>
</protein>
<dbReference type="EMBL" id="JACHXN010000029">
    <property type="protein sequence ID" value="MBB3149289.1"/>
    <property type="molecule type" value="Genomic_DNA"/>
</dbReference>
<sequence>MRVPLPKKSGDHSNRTHACEAALKAGFEALAEEAMEAGWDRYEVALALSKLGEQLVEATAENAGSAADIAIAKALFEIKRGF</sequence>
<accession>A0A839ULA4</accession>
<dbReference type="Proteomes" id="UP000554520">
    <property type="component" value="Unassembled WGS sequence"/>
</dbReference>
<name>A0A839ULA4_9HYPH</name>
<dbReference type="AlphaFoldDB" id="A0A839ULA4"/>
<comment type="caution">
    <text evidence="1">The sequence shown here is derived from an EMBL/GenBank/DDBJ whole genome shotgun (WGS) entry which is preliminary data.</text>
</comment>
<keyword evidence="2" id="KW-1185">Reference proteome</keyword>
<proteinExistence type="predicted"/>
<gene>
    <name evidence="1" type="ORF">FHS21_005741</name>
</gene>
<evidence type="ECO:0000313" key="1">
    <source>
        <dbReference type="EMBL" id="MBB3149289.1"/>
    </source>
</evidence>
<dbReference type="GO" id="GO:0016787">
    <property type="term" value="F:hydrolase activity"/>
    <property type="evidence" value="ECO:0007669"/>
    <property type="project" value="UniProtKB-KW"/>
</dbReference>
<keyword evidence="1" id="KW-0378">Hydrolase</keyword>
<evidence type="ECO:0000313" key="2">
    <source>
        <dbReference type="Proteomes" id="UP000554520"/>
    </source>
</evidence>
<organism evidence="1 2">
    <name type="scientific">Phyllobacterium trifolii</name>
    <dbReference type="NCBI Taxonomy" id="300193"/>
    <lineage>
        <taxon>Bacteria</taxon>
        <taxon>Pseudomonadati</taxon>
        <taxon>Pseudomonadota</taxon>
        <taxon>Alphaproteobacteria</taxon>
        <taxon>Hyphomicrobiales</taxon>
        <taxon>Phyllobacteriaceae</taxon>
        <taxon>Phyllobacterium</taxon>
    </lineage>
</organism>
<reference evidence="1 2" key="1">
    <citation type="submission" date="2020-08" db="EMBL/GenBank/DDBJ databases">
        <title>Genomic Encyclopedia of Type Strains, Phase III (KMG-III): the genomes of soil and plant-associated and newly described type strains.</title>
        <authorList>
            <person name="Whitman W."/>
        </authorList>
    </citation>
    <scope>NUCLEOTIDE SEQUENCE [LARGE SCALE GENOMIC DNA]</scope>
    <source>
        <strain evidence="1 2">CECT 7015</strain>
    </source>
</reference>
<dbReference type="RefSeq" id="WP_183665067.1">
    <property type="nucleotide sequence ID" value="NZ_JACHXN010000029.1"/>
</dbReference>